<name>A0ABR1YKR1_9PEZI</name>
<dbReference type="Proteomes" id="UP001492380">
    <property type="component" value="Unassembled WGS sequence"/>
</dbReference>
<accession>A0ABR1YKR1</accession>
<feature type="chain" id="PRO_5046027032" evidence="1">
    <location>
        <begin position="18"/>
        <end position="205"/>
    </location>
</feature>
<feature type="signal peptide" evidence="1">
    <location>
        <begin position="1"/>
        <end position="17"/>
    </location>
</feature>
<reference evidence="2 3" key="1">
    <citation type="submission" date="2024-04" db="EMBL/GenBank/DDBJ databases">
        <title>Phyllosticta paracitricarpa is synonymous to the EU quarantine fungus P. citricarpa based on phylogenomic analyses.</title>
        <authorList>
            <consortium name="Lawrence Berkeley National Laboratory"/>
            <person name="Van Ingen-Buijs V.A."/>
            <person name="Van Westerhoven A.C."/>
            <person name="Haridas S."/>
            <person name="Skiadas P."/>
            <person name="Martin F."/>
            <person name="Groenewald J.Z."/>
            <person name="Crous P.W."/>
            <person name="Seidl M.F."/>
        </authorList>
    </citation>
    <scope>NUCLEOTIDE SEQUENCE [LARGE SCALE GENOMIC DNA]</scope>
    <source>
        <strain evidence="2 3">CBS 123374</strain>
    </source>
</reference>
<evidence type="ECO:0000256" key="1">
    <source>
        <dbReference type="SAM" id="SignalP"/>
    </source>
</evidence>
<evidence type="ECO:0000313" key="2">
    <source>
        <dbReference type="EMBL" id="KAK8232067.1"/>
    </source>
</evidence>
<comment type="caution">
    <text evidence="2">The sequence shown here is derived from an EMBL/GenBank/DDBJ whole genome shotgun (WGS) entry which is preliminary data.</text>
</comment>
<organism evidence="2 3">
    <name type="scientific">Phyllosticta capitalensis</name>
    <dbReference type="NCBI Taxonomy" id="121624"/>
    <lineage>
        <taxon>Eukaryota</taxon>
        <taxon>Fungi</taxon>
        <taxon>Dikarya</taxon>
        <taxon>Ascomycota</taxon>
        <taxon>Pezizomycotina</taxon>
        <taxon>Dothideomycetes</taxon>
        <taxon>Dothideomycetes incertae sedis</taxon>
        <taxon>Botryosphaeriales</taxon>
        <taxon>Phyllostictaceae</taxon>
        <taxon>Phyllosticta</taxon>
    </lineage>
</organism>
<gene>
    <name evidence="2" type="ORF">HDK90DRAFT_512031</name>
</gene>
<sequence length="205" mass="21440">MKVLFVMFTAVVAPVFARPQTYIPHEPHFCPVVEKTEDVQGEPWQVGVSVPGGGTIQVQEAHEVGTTWEYGGELGISLGSVVAGAGGFSVSVAETVTDSVAEAGSQECPDGAWHCSLMIYPAMTKLSGYMHEMGPNDGCPGGSLGGWSTDVKEGDAWSVVMPRTDASGNGVWGPELCTCGNLKHWADPGHPALLCKDTCANTGTD</sequence>
<proteinExistence type="predicted"/>
<keyword evidence="1" id="KW-0732">Signal</keyword>
<keyword evidence="3" id="KW-1185">Reference proteome</keyword>
<dbReference type="EMBL" id="JBBWRZ010000007">
    <property type="protein sequence ID" value="KAK8232067.1"/>
    <property type="molecule type" value="Genomic_DNA"/>
</dbReference>
<protein>
    <submittedName>
        <fullName evidence="2">Uncharacterized protein</fullName>
    </submittedName>
</protein>
<evidence type="ECO:0000313" key="3">
    <source>
        <dbReference type="Proteomes" id="UP001492380"/>
    </source>
</evidence>